<comment type="caution">
    <text evidence="1">The sequence shown here is derived from an EMBL/GenBank/DDBJ whole genome shotgun (WGS) entry which is preliminary data.</text>
</comment>
<evidence type="ECO:0000313" key="1">
    <source>
        <dbReference type="EMBL" id="KAK0430730.1"/>
    </source>
</evidence>
<evidence type="ECO:0000313" key="2">
    <source>
        <dbReference type="Proteomes" id="UP001175226"/>
    </source>
</evidence>
<organism evidence="1 2">
    <name type="scientific">Armillaria borealis</name>
    <dbReference type="NCBI Taxonomy" id="47425"/>
    <lineage>
        <taxon>Eukaryota</taxon>
        <taxon>Fungi</taxon>
        <taxon>Dikarya</taxon>
        <taxon>Basidiomycota</taxon>
        <taxon>Agaricomycotina</taxon>
        <taxon>Agaricomycetes</taxon>
        <taxon>Agaricomycetidae</taxon>
        <taxon>Agaricales</taxon>
        <taxon>Marasmiineae</taxon>
        <taxon>Physalacriaceae</taxon>
        <taxon>Armillaria</taxon>
    </lineage>
</organism>
<protein>
    <submittedName>
        <fullName evidence="1">Uncharacterized protein</fullName>
    </submittedName>
</protein>
<gene>
    <name evidence="1" type="ORF">EV421DRAFT_243276</name>
</gene>
<dbReference type="EMBL" id="JAUEPT010000135">
    <property type="protein sequence ID" value="KAK0430730.1"/>
    <property type="molecule type" value="Genomic_DNA"/>
</dbReference>
<reference evidence="1" key="1">
    <citation type="submission" date="2023-06" db="EMBL/GenBank/DDBJ databases">
        <authorList>
            <consortium name="Lawrence Berkeley National Laboratory"/>
            <person name="Ahrendt S."/>
            <person name="Sahu N."/>
            <person name="Indic B."/>
            <person name="Wong-Bajracharya J."/>
            <person name="Merenyi Z."/>
            <person name="Ke H.-M."/>
            <person name="Monk M."/>
            <person name="Kocsube S."/>
            <person name="Drula E."/>
            <person name="Lipzen A."/>
            <person name="Balint B."/>
            <person name="Henrissat B."/>
            <person name="Andreopoulos B."/>
            <person name="Martin F.M."/>
            <person name="Harder C.B."/>
            <person name="Rigling D."/>
            <person name="Ford K.L."/>
            <person name="Foster G.D."/>
            <person name="Pangilinan J."/>
            <person name="Papanicolaou A."/>
            <person name="Barry K."/>
            <person name="LaButti K."/>
            <person name="Viragh M."/>
            <person name="Koriabine M."/>
            <person name="Yan M."/>
            <person name="Riley R."/>
            <person name="Champramary S."/>
            <person name="Plett K.L."/>
            <person name="Tsai I.J."/>
            <person name="Slot J."/>
            <person name="Sipos G."/>
            <person name="Plett J."/>
            <person name="Nagy L.G."/>
            <person name="Grigoriev I.V."/>
        </authorList>
    </citation>
    <scope>NUCLEOTIDE SEQUENCE</scope>
    <source>
        <strain evidence="1">FPL87.14</strain>
    </source>
</reference>
<dbReference type="AlphaFoldDB" id="A0AA39MEN7"/>
<proteinExistence type="predicted"/>
<name>A0AA39MEN7_9AGAR</name>
<keyword evidence="2" id="KW-1185">Reference proteome</keyword>
<accession>A0AA39MEN7</accession>
<sequence>MSVRRSIQKQSLRRSGSHPLSIALTFKRTLPKGQPAGHFPQYCARWRFMKIDASGLPSRDVDALLQQLSVVSRKLSLLEEVCIDVGTNGLLRSTDTFAVADSLRRVDLRRSVLFQTPIDERRLTHLSATLTHLSDVEHIMSFPSITECHISVYRPIFQSSSPIRVTNERNIWFSTNDTQILDTVTLPTLQTLRIAGCRAESDVLTAFILRSACKLQSFVTDTSSGVRLDDLSSVKKLTVHVNRENIVFSLFHQLMCPRTLPRLCELAITISPNFVMYAKTVVDVLRKRMETQAVSLMLMCADHDSRIIKQLKHMG</sequence>
<dbReference type="Proteomes" id="UP001175226">
    <property type="component" value="Unassembled WGS sequence"/>
</dbReference>